<evidence type="ECO:0000313" key="2">
    <source>
        <dbReference type="EMBL" id="KAE9614373.1"/>
    </source>
</evidence>
<accession>A0A6A4QKY6</accession>
<sequence length="101" mass="11309">MAESTRSQASLREVEERLESKMSAKIESKMMELAGSIQKSLSDSLKQTMTELLKNNSDGVEDSSRSKAANSGERHDHSHYSCGTRLSRIDFPRFNGDKVNQ</sequence>
<feature type="region of interest" description="Disordered" evidence="1">
    <location>
        <begin position="53"/>
        <end position="81"/>
    </location>
</feature>
<keyword evidence="3" id="KW-1185">Reference proteome</keyword>
<comment type="caution">
    <text evidence="2">The sequence shown here is derived from an EMBL/GenBank/DDBJ whole genome shotgun (WGS) entry which is preliminary data.</text>
</comment>
<evidence type="ECO:0000256" key="1">
    <source>
        <dbReference type="SAM" id="MobiDB-lite"/>
    </source>
</evidence>
<dbReference type="AlphaFoldDB" id="A0A6A4QKY6"/>
<reference evidence="3" key="1">
    <citation type="journal article" date="2020" name="Nat. Commun.">
        <title>Genome sequence of the cluster root forming white lupin.</title>
        <authorList>
            <person name="Hufnagel B."/>
            <person name="Marques A."/>
            <person name="Soriano A."/>
            <person name="Marques L."/>
            <person name="Divol F."/>
            <person name="Doumas P."/>
            <person name="Sallet E."/>
            <person name="Mancinotti D."/>
            <person name="Carrere S."/>
            <person name="Marande W."/>
            <person name="Arribat S."/>
            <person name="Keller J."/>
            <person name="Huneau C."/>
            <person name="Blein T."/>
            <person name="Aime D."/>
            <person name="Laguerre M."/>
            <person name="Taylor J."/>
            <person name="Schubert V."/>
            <person name="Nelson M."/>
            <person name="Geu-Flores F."/>
            <person name="Crespi M."/>
            <person name="Gallardo-Guerrero K."/>
            <person name="Delaux P.-M."/>
            <person name="Salse J."/>
            <person name="Berges H."/>
            <person name="Guyot R."/>
            <person name="Gouzy J."/>
            <person name="Peret B."/>
        </authorList>
    </citation>
    <scope>NUCLEOTIDE SEQUENCE [LARGE SCALE GENOMIC DNA]</scope>
    <source>
        <strain evidence="3">cv. Amiga</strain>
    </source>
</reference>
<organism evidence="2 3">
    <name type="scientific">Lupinus albus</name>
    <name type="common">White lupine</name>
    <name type="synonym">Lupinus termis</name>
    <dbReference type="NCBI Taxonomy" id="3870"/>
    <lineage>
        <taxon>Eukaryota</taxon>
        <taxon>Viridiplantae</taxon>
        <taxon>Streptophyta</taxon>
        <taxon>Embryophyta</taxon>
        <taxon>Tracheophyta</taxon>
        <taxon>Spermatophyta</taxon>
        <taxon>Magnoliopsida</taxon>
        <taxon>eudicotyledons</taxon>
        <taxon>Gunneridae</taxon>
        <taxon>Pentapetalae</taxon>
        <taxon>rosids</taxon>
        <taxon>fabids</taxon>
        <taxon>Fabales</taxon>
        <taxon>Fabaceae</taxon>
        <taxon>Papilionoideae</taxon>
        <taxon>50 kb inversion clade</taxon>
        <taxon>genistoids sensu lato</taxon>
        <taxon>core genistoids</taxon>
        <taxon>Genisteae</taxon>
        <taxon>Lupinus</taxon>
    </lineage>
</organism>
<dbReference type="Proteomes" id="UP000447434">
    <property type="component" value="Chromosome 5"/>
</dbReference>
<dbReference type="EMBL" id="WOCE01000005">
    <property type="protein sequence ID" value="KAE9614373.1"/>
    <property type="molecule type" value="Genomic_DNA"/>
</dbReference>
<evidence type="ECO:0000313" key="3">
    <source>
        <dbReference type="Proteomes" id="UP000447434"/>
    </source>
</evidence>
<dbReference type="OrthoDB" id="1742322at2759"/>
<gene>
    <name evidence="2" type="ORF">Lalb_Chr05g0227241</name>
</gene>
<protein>
    <submittedName>
        <fullName evidence="2">Uncharacterized protein</fullName>
    </submittedName>
</protein>
<proteinExistence type="predicted"/>
<name>A0A6A4QKY6_LUPAL</name>